<feature type="transmembrane region" description="Helical" evidence="5">
    <location>
        <begin position="82"/>
        <end position="101"/>
    </location>
</feature>
<keyword evidence="2 5" id="KW-0812">Transmembrane</keyword>
<keyword evidence="4 5" id="KW-0472">Membrane</keyword>
<comment type="subcellular location">
    <subcellularLocation>
        <location evidence="1">Membrane</location>
        <topology evidence="1">Multi-pass membrane protein</topology>
    </subcellularLocation>
</comment>
<dbReference type="EMBL" id="ADZX01000432">
    <property type="protein sequence ID" value="EFK96634.1"/>
    <property type="molecule type" value="Genomic_DNA"/>
</dbReference>
<evidence type="ECO:0000256" key="3">
    <source>
        <dbReference type="ARBA" id="ARBA00022989"/>
    </source>
</evidence>
<proteinExistence type="predicted"/>
<dbReference type="GO" id="GO:0016020">
    <property type="term" value="C:membrane"/>
    <property type="evidence" value="ECO:0007669"/>
    <property type="project" value="UniProtKB-SubCell"/>
</dbReference>
<dbReference type="InterPro" id="IPR002797">
    <property type="entry name" value="Polysacc_synth"/>
</dbReference>
<gene>
    <name evidence="6" type="ORF">LDC_1327</name>
</gene>
<feature type="transmembrane region" description="Helical" evidence="5">
    <location>
        <begin position="113"/>
        <end position="140"/>
    </location>
</feature>
<sequence>MSENKRHTPTGSRQSHGLTEFDVGTTVSTKGSAILHESSRIGLNASALLLSRFLGLALGLIQSGLIFRALGVDGTGQFGFALGYASLFTVFATLGIHRLLMRDISRDPNLAGAYLWTAELVVGVLSLLVFAMVVASTLLIDQGPQVRLAIAMAA</sequence>
<organism evidence="6">
    <name type="scientific">sediment metagenome</name>
    <dbReference type="NCBI Taxonomy" id="749907"/>
    <lineage>
        <taxon>unclassified sequences</taxon>
        <taxon>metagenomes</taxon>
        <taxon>ecological metagenomes</taxon>
    </lineage>
</organism>
<feature type="transmembrane region" description="Helical" evidence="5">
    <location>
        <begin position="49"/>
        <end position="70"/>
    </location>
</feature>
<accession>D9PIG9</accession>
<keyword evidence="3 5" id="KW-1133">Transmembrane helix</keyword>
<dbReference type="Pfam" id="PF01943">
    <property type="entry name" value="Polysacc_synt"/>
    <property type="match status" value="1"/>
</dbReference>
<comment type="caution">
    <text evidence="6">The sequence shown here is derived from an EMBL/GenBank/DDBJ whole genome shotgun (WGS) entry which is preliminary data.</text>
</comment>
<name>D9PIG9_9ZZZZ</name>
<evidence type="ECO:0000256" key="1">
    <source>
        <dbReference type="ARBA" id="ARBA00004141"/>
    </source>
</evidence>
<evidence type="ECO:0000256" key="4">
    <source>
        <dbReference type="ARBA" id="ARBA00023136"/>
    </source>
</evidence>
<feature type="non-terminal residue" evidence="6">
    <location>
        <position position="154"/>
    </location>
</feature>
<reference evidence="6" key="1">
    <citation type="submission" date="2010-07" db="EMBL/GenBank/DDBJ databases">
        <authorList>
            <consortium name="CONSOLIDER consortium CSD2007-00005"/>
            <person name="Guazzaroni M.-E."/>
            <person name="Richter M."/>
            <person name="Garcia-Salamanca A."/>
            <person name="Yarza P."/>
            <person name="Ferrer M."/>
        </authorList>
    </citation>
    <scope>NUCLEOTIDE SEQUENCE</scope>
</reference>
<dbReference type="AlphaFoldDB" id="D9PIG9"/>
<protein>
    <submittedName>
        <fullName evidence="6">Polysaccharide biosynthesis protein</fullName>
    </submittedName>
</protein>
<evidence type="ECO:0000256" key="2">
    <source>
        <dbReference type="ARBA" id="ARBA00022692"/>
    </source>
</evidence>
<reference evidence="6" key="2">
    <citation type="journal article" date="2011" name="Microb. Ecol.">
        <title>Taxonomic and Functional Metagenomic Profiling of the Microbial Community in the Anoxic Sediment of a Sub-saline Shallow Lake (Laguna de Carrizo, Central Spain).</title>
        <authorList>
            <person name="Ferrer M."/>
            <person name="Guazzaroni M.E."/>
            <person name="Richter M."/>
            <person name="Garcia-Salamanca A."/>
            <person name="Yarza P."/>
            <person name="Suarez-Suarez A."/>
            <person name="Solano J."/>
            <person name="Alcaide M."/>
            <person name="van Dillewijn P."/>
            <person name="Molina-Henares M.A."/>
            <person name="Lopez-Cortes N."/>
            <person name="Al-Ramahi Y."/>
            <person name="Guerrero C."/>
            <person name="Acosta A."/>
            <person name="de Eugenio L.I."/>
            <person name="Martinez V."/>
            <person name="Marques S."/>
            <person name="Rojo F."/>
            <person name="Santero E."/>
            <person name="Genilloud O."/>
            <person name="Perez-Perez J."/>
            <person name="Rossello-Mora R."/>
            <person name="Ramos J.L."/>
        </authorList>
    </citation>
    <scope>NUCLEOTIDE SEQUENCE</scope>
</reference>
<evidence type="ECO:0000313" key="6">
    <source>
        <dbReference type="EMBL" id="EFK96634.1"/>
    </source>
</evidence>
<evidence type="ECO:0000256" key="5">
    <source>
        <dbReference type="SAM" id="Phobius"/>
    </source>
</evidence>